<keyword evidence="5 6" id="KW-0482">Metalloprotease</keyword>
<accession>A0ABX6H902</accession>
<keyword evidence="2" id="KW-0479">Metal-binding</keyword>
<organism evidence="8 9">
    <name type="scientific">Pseudomonas asturiensis</name>
    <dbReference type="NCBI Taxonomy" id="1190415"/>
    <lineage>
        <taxon>Bacteria</taxon>
        <taxon>Pseudomonadati</taxon>
        <taxon>Pseudomonadota</taxon>
        <taxon>Gammaproteobacteria</taxon>
        <taxon>Pseudomonadales</taxon>
        <taxon>Pseudomonadaceae</taxon>
        <taxon>Pseudomonas</taxon>
    </lineage>
</organism>
<evidence type="ECO:0000259" key="7">
    <source>
        <dbReference type="Pfam" id="PF01435"/>
    </source>
</evidence>
<dbReference type="PANTHER" id="PTHR22726">
    <property type="entry name" value="METALLOENDOPEPTIDASE OMA1"/>
    <property type="match status" value="1"/>
</dbReference>
<evidence type="ECO:0000313" key="8">
    <source>
        <dbReference type="EMBL" id="QHF01894.1"/>
    </source>
</evidence>
<keyword evidence="4 6" id="KW-0862">Zinc</keyword>
<protein>
    <submittedName>
        <fullName evidence="8">M48 family metalloprotease</fullName>
    </submittedName>
</protein>
<evidence type="ECO:0000256" key="3">
    <source>
        <dbReference type="ARBA" id="ARBA00022801"/>
    </source>
</evidence>
<sequence>MRPSFAPYALSAALLLGGCHSVPPATDEANKRYAHEYRQTVSEASNQGLLDSTSTDAKRLHAVTDRLLAQVKKLRPESSQWQWEVNLIRKEELNATSWPGGKILVYTGLITTLELTDDEIAAMMGNVIASAFNEMPQAYSSGALTGVFDSLLGISDEDRELADLSITVNLREYTRLSNKKEADLFGLELAARAGYNPNAAVTLWQKLIENVQAPEYVGEAYALLLKNRLASFKAAVPEVMPLYQNARGF</sequence>
<name>A0ABX6H902_9PSED</name>
<comment type="cofactor">
    <cofactor evidence="6">
        <name>Zn(2+)</name>
        <dbReference type="ChEBI" id="CHEBI:29105"/>
    </cofactor>
    <text evidence="6">Binds 1 zinc ion per subunit.</text>
</comment>
<evidence type="ECO:0000256" key="5">
    <source>
        <dbReference type="ARBA" id="ARBA00023049"/>
    </source>
</evidence>
<dbReference type="PROSITE" id="PS51257">
    <property type="entry name" value="PROKAR_LIPOPROTEIN"/>
    <property type="match status" value="1"/>
</dbReference>
<evidence type="ECO:0000256" key="4">
    <source>
        <dbReference type="ARBA" id="ARBA00022833"/>
    </source>
</evidence>
<keyword evidence="9" id="KW-1185">Reference proteome</keyword>
<dbReference type="PANTHER" id="PTHR22726:SF1">
    <property type="entry name" value="METALLOENDOPEPTIDASE OMA1, MITOCHONDRIAL"/>
    <property type="match status" value="1"/>
</dbReference>
<keyword evidence="3 6" id="KW-0378">Hydrolase</keyword>
<proteinExistence type="inferred from homology"/>
<dbReference type="InterPro" id="IPR001915">
    <property type="entry name" value="Peptidase_M48"/>
</dbReference>
<evidence type="ECO:0000256" key="1">
    <source>
        <dbReference type="ARBA" id="ARBA00022670"/>
    </source>
</evidence>
<reference evidence="8 9" key="1">
    <citation type="journal article" date="2014" name="Genome Announc.">
        <title>Draft Genome Sequences of a Phylogenetically Diverse Suite of Pseudomonas syringae Strains from Multiple Source Populations.</title>
        <authorList>
            <person name="Baltrus D.A."/>
            <person name="Yourstone S."/>
            <person name="Lind A."/>
            <person name="Guilbaud C."/>
            <person name="Sands D.C."/>
            <person name="Jones C.D."/>
            <person name="Morris C.E."/>
            <person name="Dangl J.L."/>
        </authorList>
    </citation>
    <scope>NUCLEOTIDE SEQUENCE [LARGE SCALE GENOMIC DNA]</scope>
    <source>
        <strain evidence="8 9">CC1524</strain>
    </source>
</reference>
<dbReference type="Pfam" id="PF01435">
    <property type="entry name" value="Peptidase_M48"/>
    <property type="match status" value="1"/>
</dbReference>
<evidence type="ECO:0000256" key="2">
    <source>
        <dbReference type="ARBA" id="ARBA00022723"/>
    </source>
</evidence>
<comment type="similarity">
    <text evidence="6">Belongs to the peptidase M48 family.</text>
</comment>
<dbReference type="Proteomes" id="UP000464644">
    <property type="component" value="Chromosome"/>
</dbReference>
<dbReference type="GO" id="GO:0008237">
    <property type="term" value="F:metallopeptidase activity"/>
    <property type="evidence" value="ECO:0007669"/>
    <property type="project" value="UniProtKB-KW"/>
</dbReference>
<dbReference type="InterPro" id="IPR051156">
    <property type="entry name" value="Mito/Outer_Membr_Metalloprot"/>
</dbReference>
<dbReference type="EMBL" id="CP047265">
    <property type="protein sequence ID" value="QHF01894.1"/>
    <property type="molecule type" value="Genomic_DNA"/>
</dbReference>
<dbReference type="RefSeq" id="WP_024686019.1">
    <property type="nucleotide sequence ID" value="NZ_CP047265.1"/>
</dbReference>
<evidence type="ECO:0000256" key="6">
    <source>
        <dbReference type="RuleBase" id="RU003983"/>
    </source>
</evidence>
<gene>
    <name evidence="8" type="ORF">N015_05545</name>
</gene>
<keyword evidence="1 6" id="KW-0645">Protease</keyword>
<evidence type="ECO:0000313" key="9">
    <source>
        <dbReference type="Proteomes" id="UP000464644"/>
    </source>
</evidence>
<feature type="domain" description="Peptidase M48" evidence="7">
    <location>
        <begin position="56"/>
        <end position="209"/>
    </location>
</feature>